<comment type="caution">
    <text evidence="9">The sequence shown here is derived from an EMBL/GenBank/DDBJ whole genome shotgun (WGS) entry which is preliminary data.</text>
</comment>
<keyword evidence="10" id="KW-1185">Reference proteome</keyword>
<reference evidence="9" key="1">
    <citation type="submission" date="2020-11" db="EMBL/GenBank/DDBJ databases">
        <authorList>
            <consortium name="DOE Joint Genome Institute"/>
            <person name="Ahrendt S."/>
            <person name="Riley R."/>
            <person name="Andreopoulos W."/>
            <person name="Labutti K."/>
            <person name="Pangilinan J."/>
            <person name="Ruiz-Duenas F.J."/>
            <person name="Barrasa J.M."/>
            <person name="Sanchez-Garcia M."/>
            <person name="Camarero S."/>
            <person name="Miyauchi S."/>
            <person name="Serrano A."/>
            <person name="Linde D."/>
            <person name="Babiker R."/>
            <person name="Drula E."/>
            <person name="Ayuso-Fernandez I."/>
            <person name="Pacheco R."/>
            <person name="Padilla G."/>
            <person name="Ferreira P."/>
            <person name="Barriuso J."/>
            <person name="Kellner H."/>
            <person name="Castanera R."/>
            <person name="Alfaro M."/>
            <person name="Ramirez L."/>
            <person name="Pisabarro A.G."/>
            <person name="Kuo A."/>
            <person name="Tritt A."/>
            <person name="Lipzen A."/>
            <person name="He G."/>
            <person name="Yan M."/>
            <person name="Ng V."/>
            <person name="Cullen D."/>
            <person name="Martin F."/>
            <person name="Rosso M.-N."/>
            <person name="Henrissat B."/>
            <person name="Hibbett D."/>
            <person name="Martinez A.T."/>
            <person name="Grigoriev I.V."/>
        </authorList>
    </citation>
    <scope>NUCLEOTIDE SEQUENCE</scope>
    <source>
        <strain evidence="9">CBS 506.95</strain>
    </source>
</reference>
<accession>A0A9P6EGH7</accession>
<evidence type="ECO:0000256" key="8">
    <source>
        <dbReference type="SAM" id="MobiDB-lite"/>
    </source>
</evidence>
<keyword evidence="3" id="KW-0805">Transcription regulation</keyword>
<dbReference type="SUPFAM" id="SSF101546">
    <property type="entry name" value="ASF1-like"/>
    <property type="match status" value="1"/>
</dbReference>
<dbReference type="InterPro" id="IPR036747">
    <property type="entry name" value="ASF1-like_sf"/>
</dbReference>
<evidence type="ECO:0000256" key="4">
    <source>
        <dbReference type="ARBA" id="ARBA00023163"/>
    </source>
</evidence>
<dbReference type="InterPro" id="IPR006818">
    <property type="entry name" value="ASF1-like"/>
</dbReference>
<evidence type="ECO:0000256" key="1">
    <source>
        <dbReference type="ARBA" id="ARBA00004123"/>
    </source>
</evidence>
<keyword evidence="5" id="KW-0143">Chaperone</keyword>
<dbReference type="GO" id="GO:0042393">
    <property type="term" value="F:histone binding"/>
    <property type="evidence" value="ECO:0007669"/>
    <property type="project" value="TreeGrafter"/>
</dbReference>
<protein>
    <recommendedName>
        <fullName evidence="7">Anti-silencing function protein 1</fullName>
    </recommendedName>
</protein>
<dbReference type="Pfam" id="PF04729">
    <property type="entry name" value="ASF1_hist_chap"/>
    <property type="match status" value="1"/>
</dbReference>
<evidence type="ECO:0000256" key="2">
    <source>
        <dbReference type="ARBA" id="ARBA00006051"/>
    </source>
</evidence>
<gene>
    <name evidence="9" type="ORF">CPB83DRAFT_853286</name>
</gene>
<proteinExistence type="inferred from homology"/>
<feature type="compositionally biased region" description="Basic and acidic residues" evidence="8">
    <location>
        <begin position="184"/>
        <end position="196"/>
    </location>
</feature>
<dbReference type="Gene3D" id="2.60.40.1490">
    <property type="entry name" value="Histone chaperone ASF1-like"/>
    <property type="match status" value="1"/>
</dbReference>
<dbReference type="PANTHER" id="PTHR12040:SF0">
    <property type="entry name" value="HISTONE CHAPERONE ASF1"/>
    <property type="match status" value="1"/>
</dbReference>
<organism evidence="9 10">
    <name type="scientific">Crepidotus variabilis</name>
    <dbReference type="NCBI Taxonomy" id="179855"/>
    <lineage>
        <taxon>Eukaryota</taxon>
        <taxon>Fungi</taxon>
        <taxon>Dikarya</taxon>
        <taxon>Basidiomycota</taxon>
        <taxon>Agaricomycotina</taxon>
        <taxon>Agaricomycetes</taxon>
        <taxon>Agaricomycetidae</taxon>
        <taxon>Agaricales</taxon>
        <taxon>Agaricineae</taxon>
        <taxon>Crepidotaceae</taxon>
        <taxon>Crepidotus</taxon>
    </lineage>
</organism>
<dbReference type="GO" id="GO:0000785">
    <property type="term" value="C:chromatin"/>
    <property type="evidence" value="ECO:0007669"/>
    <property type="project" value="TreeGrafter"/>
</dbReference>
<evidence type="ECO:0000256" key="7">
    <source>
        <dbReference type="ARBA" id="ARBA00032776"/>
    </source>
</evidence>
<keyword evidence="6" id="KW-0539">Nucleus</keyword>
<feature type="region of interest" description="Disordered" evidence="8">
    <location>
        <begin position="157"/>
        <end position="196"/>
    </location>
</feature>
<dbReference type="OrthoDB" id="29755at2759"/>
<comment type="subcellular location">
    <subcellularLocation>
        <location evidence="1">Nucleus</location>
    </subcellularLocation>
</comment>
<keyword evidence="4" id="KW-0804">Transcription</keyword>
<dbReference type="Proteomes" id="UP000807306">
    <property type="component" value="Unassembled WGS sequence"/>
</dbReference>
<dbReference type="GO" id="GO:0005634">
    <property type="term" value="C:nucleus"/>
    <property type="evidence" value="ECO:0007669"/>
    <property type="project" value="UniProtKB-SubCell"/>
</dbReference>
<dbReference type="PANTHER" id="PTHR12040">
    <property type="entry name" value="ANTI-SILENCING PROTEIN 1"/>
    <property type="match status" value="1"/>
</dbReference>
<dbReference type="AlphaFoldDB" id="A0A9P6EGH7"/>
<dbReference type="EMBL" id="MU157848">
    <property type="protein sequence ID" value="KAF9529133.1"/>
    <property type="molecule type" value="Genomic_DNA"/>
</dbReference>
<evidence type="ECO:0000256" key="3">
    <source>
        <dbReference type="ARBA" id="ARBA00023015"/>
    </source>
</evidence>
<evidence type="ECO:0000313" key="9">
    <source>
        <dbReference type="EMBL" id="KAF9529133.1"/>
    </source>
</evidence>
<evidence type="ECO:0000313" key="10">
    <source>
        <dbReference type="Proteomes" id="UP000807306"/>
    </source>
</evidence>
<dbReference type="GO" id="GO:0006335">
    <property type="term" value="P:DNA replication-dependent chromatin assembly"/>
    <property type="evidence" value="ECO:0007669"/>
    <property type="project" value="TreeGrafter"/>
</dbReference>
<name>A0A9P6EGH7_9AGAR</name>
<comment type="similarity">
    <text evidence="2">Belongs to the ASF1 family.</text>
</comment>
<evidence type="ECO:0000256" key="5">
    <source>
        <dbReference type="ARBA" id="ARBA00023186"/>
    </source>
</evidence>
<evidence type="ECO:0000256" key="6">
    <source>
        <dbReference type="ARBA" id="ARBA00023242"/>
    </source>
</evidence>
<sequence length="196" mass="21641">MVVAITNIEFLNNPARFSDQYSIKVTFSCGAYLPDDLEWKLIYVASPDNETLDQELDSIVVGPVPAEPCQFTFDASPPDPSIIPKEDVLGVAALIITGSYKDREFVRVGYYQNTEYDNEEMRETPPDDIMFDRLVREISSKPRVTRFQIAWDIGPTASSDTAMGAANSAPVPSADDLGEDEEEASMKVDTDTKTAA</sequence>